<sequence>MSNTSSWRTSMSESGMSTSTSTLILGDREHEHEHTGSRRVPIWGNFDRRPVLVGFNPREGSRVPLCHPRAHRTSSTASSGPDLGQHRERVEKK</sequence>
<name>A0A2N9EYM5_FAGSY</name>
<feature type="region of interest" description="Disordered" evidence="1">
    <location>
        <begin position="55"/>
        <end position="93"/>
    </location>
</feature>
<organism evidence="2">
    <name type="scientific">Fagus sylvatica</name>
    <name type="common">Beechnut</name>
    <dbReference type="NCBI Taxonomy" id="28930"/>
    <lineage>
        <taxon>Eukaryota</taxon>
        <taxon>Viridiplantae</taxon>
        <taxon>Streptophyta</taxon>
        <taxon>Embryophyta</taxon>
        <taxon>Tracheophyta</taxon>
        <taxon>Spermatophyta</taxon>
        <taxon>Magnoliopsida</taxon>
        <taxon>eudicotyledons</taxon>
        <taxon>Gunneridae</taxon>
        <taxon>Pentapetalae</taxon>
        <taxon>rosids</taxon>
        <taxon>fabids</taxon>
        <taxon>Fagales</taxon>
        <taxon>Fagaceae</taxon>
        <taxon>Fagus</taxon>
    </lineage>
</organism>
<feature type="compositionally biased region" description="Basic and acidic residues" evidence="1">
    <location>
        <begin position="26"/>
        <end position="36"/>
    </location>
</feature>
<feature type="region of interest" description="Disordered" evidence="1">
    <location>
        <begin position="1"/>
        <end position="42"/>
    </location>
</feature>
<evidence type="ECO:0000313" key="2">
    <source>
        <dbReference type="EMBL" id="SPC79664.1"/>
    </source>
</evidence>
<proteinExistence type="predicted"/>
<dbReference type="AlphaFoldDB" id="A0A2N9EYM5"/>
<dbReference type="EMBL" id="OIVN01000404">
    <property type="protein sequence ID" value="SPC79664.1"/>
    <property type="molecule type" value="Genomic_DNA"/>
</dbReference>
<protein>
    <submittedName>
        <fullName evidence="2">Uncharacterized protein</fullName>
    </submittedName>
</protein>
<gene>
    <name evidence="2" type="ORF">FSB_LOCUS7546</name>
</gene>
<accession>A0A2N9EYM5</accession>
<evidence type="ECO:0000256" key="1">
    <source>
        <dbReference type="SAM" id="MobiDB-lite"/>
    </source>
</evidence>
<feature type="compositionally biased region" description="Low complexity" evidence="1">
    <location>
        <begin position="9"/>
        <end position="22"/>
    </location>
</feature>
<feature type="compositionally biased region" description="Basic and acidic residues" evidence="1">
    <location>
        <begin position="84"/>
        <end position="93"/>
    </location>
</feature>
<reference evidence="2" key="1">
    <citation type="submission" date="2018-02" db="EMBL/GenBank/DDBJ databases">
        <authorList>
            <person name="Cohen D.B."/>
            <person name="Kent A.D."/>
        </authorList>
    </citation>
    <scope>NUCLEOTIDE SEQUENCE</scope>
</reference>